<sequence length="451" mass="51287">METATGRIIGIRHRVKKTTKGEARPTQVAIDDGKEVSTLTLDDRQAELDFVYGIFPVRWRVVASASDISQVKPHHRRTRRLADDEQVTNFDHELIVYDGKTPRLVTHVPVAYDGLRLGDRVVSILGGSGGTFLHALSNIGERKSLGSTIFGTPPFVLDQARPNRDKDQDNRTLIELFKEDPELFYVVGPRERRVIRVREALIYRKKCQGDRITCSQRLRQRYERSLFLTEEGGYPEGTIEDGYDALKASDQTLKLLVRTEESANDEIAKAVAEVPVWSILKEIIGCGPTIAAGIIAAVGDIRRFQRPGDDGDWRRTANRVKAYLGVHVLQGGQHADVPPDKQFPRKRRGLVANWDETLGRQSLYQLADQWNYRPKSDWGQKLREYKQRLHDKHPTIIEVTGANGRTIKRYTNGHILKMARWRTLTKFVEWLVKQWLKLEVSGTATTKAPVP</sequence>
<evidence type="ECO:0000313" key="1">
    <source>
        <dbReference type="EMBL" id="OGL82711.1"/>
    </source>
</evidence>
<comment type="caution">
    <text evidence="1">The sequence shown here is derived from an EMBL/GenBank/DDBJ whole genome shotgun (WGS) entry which is preliminary data.</text>
</comment>
<protein>
    <submittedName>
        <fullName evidence="1">Uncharacterized protein</fullName>
    </submittedName>
</protein>
<evidence type="ECO:0000313" key="2">
    <source>
        <dbReference type="Proteomes" id="UP000176846"/>
    </source>
</evidence>
<proteinExistence type="predicted"/>
<name>A0A1F7UWP6_9BACT</name>
<dbReference type="Proteomes" id="UP000176846">
    <property type="component" value="Unassembled WGS sequence"/>
</dbReference>
<organism evidence="1 2">
    <name type="scientific">Candidatus Uhrbacteria bacterium RIFCSPLOWO2_01_FULL_47_25</name>
    <dbReference type="NCBI Taxonomy" id="1802402"/>
    <lineage>
        <taxon>Bacteria</taxon>
        <taxon>Candidatus Uhriibacteriota</taxon>
    </lineage>
</organism>
<dbReference type="AlphaFoldDB" id="A0A1F7UWP6"/>
<reference evidence="1 2" key="1">
    <citation type="journal article" date="2016" name="Nat. Commun.">
        <title>Thousands of microbial genomes shed light on interconnected biogeochemical processes in an aquifer system.</title>
        <authorList>
            <person name="Anantharaman K."/>
            <person name="Brown C.T."/>
            <person name="Hug L.A."/>
            <person name="Sharon I."/>
            <person name="Castelle C.J."/>
            <person name="Probst A.J."/>
            <person name="Thomas B.C."/>
            <person name="Singh A."/>
            <person name="Wilkins M.J."/>
            <person name="Karaoz U."/>
            <person name="Brodie E.L."/>
            <person name="Williams K.H."/>
            <person name="Hubbard S.S."/>
            <person name="Banfield J.F."/>
        </authorList>
    </citation>
    <scope>NUCLEOTIDE SEQUENCE [LARGE SCALE GENOMIC DNA]</scope>
</reference>
<dbReference type="EMBL" id="MGEK01000011">
    <property type="protein sequence ID" value="OGL82711.1"/>
    <property type="molecule type" value="Genomic_DNA"/>
</dbReference>
<accession>A0A1F7UWP6</accession>
<gene>
    <name evidence="1" type="ORF">A2936_03945</name>
</gene>